<dbReference type="InterPro" id="IPR037238">
    <property type="entry name" value="YbiA-like_sf"/>
</dbReference>
<keyword evidence="6" id="KW-1185">Reference proteome</keyword>
<dbReference type="Gene3D" id="1.10.357.40">
    <property type="entry name" value="YbiA-like"/>
    <property type="match status" value="1"/>
</dbReference>
<sequence>MKILKSYFLLIAVIVLSVSCAHSKAPHYDRFPETPAVPYQGDILDFYSTKDAYGEFSNFALFPVFVDNQWWSTSEHYYQAHKYDTIELIEWVKSAPTPYEAAQRGRDKNIPKRADWDQRKDEFMEKAVWDKFSRYPELKILLLSTGNARIYEHTTNDCYWGDCGDRTGKNKLGLLLEKIRESFKGQ</sequence>
<dbReference type="PROSITE" id="PS51257">
    <property type="entry name" value="PROKAR_LIPOPROTEIN"/>
    <property type="match status" value="1"/>
</dbReference>
<evidence type="ECO:0000256" key="2">
    <source>
        <dbReference type="ARBA" id="ARBA00000751"/>
    </source>
</evidence>
<dbReference type="NCBIfam" id="TIGR02464">
    <property type="entry name" value="ribofla_fusion"/>
    <property type="match status" value="1"/>
</dbReference>
<reference evidence="5" key="1">
    <citation type="submission" date="2022-03" db="EMBL/GenBank/DDBJ databases">
        <title>Genome Identification and Characterization of new species Bdellovibrio reynosense LBG001 sp. nov. from a Mexico soil sample.</title>
        <authorList>
            <person name="Camilli A."/>
            <person name="Ajao Y."/>
            <person name="Guo X."/>
        </authorList>
    </citation>
    <scope>NUCLEOTIDE SEQUENCE</scope>
    <source>
        <strain evidence="5">LBG001</strain>
    </source>
</reference>
<accession>A0ABY4CE12</accession>
<dbReference type="SUPFAM" id="SSF143990">
    <property type="entry name" value="YbiA-like"/>
    <property type="match status" value="1"/>
</dbReference>
<dbReference type="InterPro" id="IPR012816">
    <property type="entry name" value="NADAR"/>
</dbReference>
<protein>
    <submittedName>
        <fullName evidence="5">NADAR family protein</fullName>
    </submittedName>
</protein>
<name>A0ABY4CE12_9BACT</name>
<feature type="domain" description="NADAR" evidence="4">
    <location>
        <begin position="46"/>
        <end position="183"/>
    </location>
</feature>
<organism evidence="5 6">
    <name type="scientific">Bdellovibrio reynosensis</name>
    <dbReference type="NCBI Taxonomy" id="2835041"/>
    <lineage>
        <taxon>Bacteria</taxon>
        <taxon>Pseudomonadati</taxon>
        <taxon>Bdellovibrionota</taxon>
        <taxon>Bdellovibrionia</taxon>
        <taxon>Bdellovibrionales</taxon>
        <taxon>Pseudobdellovibrionaceae</taxon>
        <taxon>Bdellovibrio</taxon>
    </lineage>
</organism>
<dbReference type="EMBL" id="CP093442">
    <property type="protein sequence ID" value="UOF01768.1"/>
    <property type="molecule type" value="Genomic_DNA"/>
</dbReference>
<gene>
    <name evidence="5" type="ORF">MNR06_02220</name>
</gene>
<evidence type="ECO:0000313" key="6">
    <source>
        <dbReference type="Proteomes" id="UP000830116"/>
    </source>
</evidence>
<feature type="signal peptide" evidence="3">
    <location>
        <begin position="1"/>
        <end position="21"/>
    </location>
</feature>
<feature type="chain" id="PRO_5046249937" evidence="3">
    <location>
        <begin position="22"/>
        <end position="186"/>
    </location>
</feature>
<dbReference type="RefSeq" id="WP_243538372.1">
    <property type="nucleotide sequence ID" value="NZ_CP093442.1"/>
</dbReference>
<evidence type="ECO:0000313" key="5">
    <source>
        <dbReference type="EMBL" id="UOF01768.1"/>
    </source>
</evidence>
<proteinExistence type="predicted"/>
<evidence type="ECO:0000259" key="4">
    <source>
        <dbReference type="Pfam" id="PF08719"/>
    </source>
</evidence>
<dbReference type="Pfam" id="PF08719">
    <property type="entry name" value="NADAR"/>
    <property type="match status" value="1"/>
</dbReference>
<comment type="catalytic activity">
    <reaction evidence="2">
        <text>2,5-diamino-6-hydroxy-4-(5-phosphoribosylamino)-pyrimidine + H2O = 2,5,6-triamino-4-hydroxypyrimidine + D-ribose 5-phosphate</text>
        <dbReference type="Rhea" id="RHEA:23436"/>
        <dbReference type="ChEBI" id="CHEBI:15377"/>
        <dbReference type="ChEBI" id="CHEBI:58614"/>
        <dbReference type="ChEBI" id="CHEBI:78346"/>
        <dbReference type="ChEBI" id="CHEBI:137796"/>
    </reaction>
</comment>
<comment type="catalytic activity">
    <reaction evidence="1">
        <text>5-amino-6-(5-phospho-D-ribosylamino)uracil + H2O = 5,6-diaminouracil + D-ribose 5-phosphate</text>
        <dbReference type="Rhea" id="RHEA:55020"/>
        <dbReference type="ChEBI" id="CHEBI:15377"/>
        <dbReference type="ChEBI" id="CHEBI:46252"/>
        <dbReference type="ChEBI" id="CHEBI:58453"/>
        <dbReference type="ChEBI" id="CHEBI:78346"/>
    </reaction>
</comment>
<evidence type="ECO:0000256" key="3">
    <source>
        <dbReference type="SAM" id="SignalP"/>
    </source>
</evidence>
<dbReference type="CDD" id="cd15457">
    <property type="entry name" value="NADAR"/>
    <property type="match status" value="1"/>
</dbReference>
<keyword evidence="3" id="KW-0732">Signal</keyword>
<evidence type="ECO:0000256" key="1">
    <source>
        <dbReference type="ARBA" id="ARBA00000022"/>
    </source>
</evidence>
<dbReference type="Proteomes" id="UP000830116">
    <property type="component" value="Chromosome"/>
</dbReference>